<proteinExistence type="predicted"/>
<dbReference type="Gene3D" id="3.40.50.720">
    <property type="entry name" value="NAD(P)-binding Rossmann-like Domain"/>
    <property type="match status" value="1"/>
</dbReference>
<dbReference type="EMBL" id="JBEPEK010000599">
    <property type="protein sequence ID" value="MER7186480.1"/>
    <property type="molecule type" value="Genomic_DNA"/>
</dbReference>
<evidence type="ECO:0000256" key="1">
    <source>
        <dbReference type="ARBA" id="ARBA00022857"/>
    </source>
</evidence>
<dbReference type="SUPFAM" id="SSF50129">
    <property type="entry name" value="GroES-like"/>
    <property type="match status" value="1"/>
</dbReference>
<comment type="caution">
    <text evidence="4">The sequence shown here is derived from an EMBL/GenBank/DDBJ whole genome shotgun (WGS) entry which is preliminary data.</text>
</comment>
<keyword evidence="1" id="KW-0521">NADP</keyword>
<dbReference type="InterPro" id="IPR013154">
    <property type="entry name" value="ADH-like_N"/>
</dbReference>
<feature type="domain" description="Alcohol dehydrogenase-like N-terminal" evidence="3">
    <location>
        <begin position="26"/>
        <end position="108"/>
    </location>
</feature>
<dbReference type="Pfam" id="PF08240">
    <property type="entry name" value="ADH_N"/>
    <property type="match status" value="1"/>
</dbReference>
<evidence type="ECO:0000313" key="4">
    <source>
        <dbReference type="EMBL" id="MER7186480.1"/>
    </source>
</evidence>
<dbReference type="RefSeq" id="WP_350790192.1">
    <property type="nucleotide sequence ID" value="NZ_JBEPEK010000599.1"/>
</dbReference>
<reference evidence="4 5" key="1">
    <citation type="submission" date="2024-06" db="EMBL/GenBank/DDBJ databases">
        <title>The Natural Products Discovery Center: Release of the First 8490 Sequenced Strains for Exploring Actinobacteria Biosynthetic Diversity.</title>
        <authorList>
            <person name="Kalkreuter E."/>
            <person name="Kautsar S.A."/>
            <person name="Yang D."/>
            <person name="Bader C.D."/>
            <person name="Teijaro C.N."/>
            <person name="Fluegel L."/>
            <person name="Davis C.M."/>
            <person name="Simpson J.R."/>
            <person name="Lauterbach L."/>
            <person name="Steele A.D."/>
            <person name="Gui C."/>
            <person name="Meng S."/>
            <person name="Li G."/>
            <person name="Viehrig K."/>
            <person name="Ye F."/>
            <person name="Su P."/>
            <person name="Kiefer A.F."/>
            <person name="Nichols A."/>
            <person name="Cepeda A.J."/>
            <person name="Yan W."/>
            <person name="Fan B."/>
            <person name="Jiang Y."/>
            <person name="Adhikari A."/>
            <person name="Zheng C.-J."/>
            <person name="Schuster L."/>
            <person name="Cowan T.M."/>
            <person name="Smanski M.J."/>
            <person name="Chevrette M.G."/>
            <person name="De Carvalho L.P.S."/>
            <person name="Shen B."/>
        </authorList>
    </citation>
    <scope>NUCLEOTIDE SEQUENCE [LARGE SCALE GENOMIC DNA]</scope>
    <source>
        <strain evidence="4 5">NPDC000234</strain>
    </source>
</reference>
<evidence type="ECO:0000259" key="3">
    <source>
        <dbReference type="Pfam" id="PF08240"/>
    </source>
</evidence>
<evidence type="ECO:0000256" key="2">
    <source>
        <dbReference type="ARBA" id="ARBA00023002"/>
    </source>
</evidence>
<dbReference type="PANTHER" id="PTHR48106">
    <property type="entry name" value="QUINONE OXIDOREDUCTASE PIG3-RELATED"/>
    <property type="match status" value="1"/>
</dbReference>
<protein>
    <submittedName>
        <fullName evidence="4">Alcohol dehydrogenase catalytic domain-containing protein</fullName>
    </submittedName>
</protein>
<dbReference type="InterPro" id="IPR011032">
    <property type="entry name" value="GroES-like_sf"/>
</dbReference>
<dbReference type="Proteomes" id="UP001474181">
    <property type="component" value="Unassembled WGS sequence"/>
</dbReference>
<dbReference type="Gene3D" id="3.90.180.10">
    <property type="entry name" value="Medium-chain alcohol dehydrogenases, catalytic domain"/>
    <property type="match status" value="1"/>
</dbReference>
<keyword evidence="2" id="KW-0560">Oxidoreductase</keyword>
<gene>
    <name evidence="4" type="ORF">ABT404_44670</name>
</gene>
<feature type="non-terminal residue" evidence="4">
    <location>
        <position position="147"/>
    </location>
</feature>
<name>A0ABV1XC41_9ACTN</name>
<organism evidence="4 5">
    <name type="scientific">Streptomyces hyaluromycini</name>
    <dbReference type="NCBI Taxonomy" id="1377993"/>
    <lineage>
        <taxon>Bacteria</taxon>
        <taxon>Bacillati</taxon>
        <taxon>Actinomycetota</taxon>
        <taxon>Actinomycetes</taxon>
        <taxon>Kitasatosporales</taxon>
        <taxon>Streptomycetaceae</taxon>
        <taxon>Streptomyces</taxon>
    </lineage>
</organism>
<keyword evidence="5" id="KW-1185">Reference proteome</keyword>
<evidence type="ECO:0000313" key="5">
    <source>
        <dbReference type="Proteomes" id="UP001474181"/>
    </source>
</evidence>
<accession>A0ABV1XC41</accession>
<sequence length="147" mass="14924">MRAVELQEYGGPEVLKAVEADAPEPGPGEVSIDVAYAGVNFADLKARSEGYRVPGLPFRPGLEVSGRVRALGAGVTDLAVGQEVAALTQGGAYADVVVTEAATVFALPAGADLRTGATLPSVLPTAYALVHTVGRLQPGETVLVQGA</sequence>